<reference evidence="1" key="1">
    <citation type="submission" date="2014-09" db="EMBL/GenBank/DDBJ databases">
        <authorList>
            <person name="Magalhaes I.L.F."/>
            <person name="Oliveira U."/>
            <person name="Santos F.R."/>
            <person name="Vidigal T.H.D.A."/>
            <person name="Brescovit A.D."/>
            <person name="Santos A.J."/>
        </authorList>
    </citation>
    <scope>NUCLEOTIDE SEQUENCE</scope>
    <source>
        <tissue evidence="1">Shoot tissue taken approximately 20 cm above the soil surface</tissue>
    </source>
</reference>
<organism evidence="1">
    <name type="scientific">Arundo donax</name>
    <name type="common">Giant reed</name>
    <name type="synonym">Donax arundinaceus</name>
    <dbReference type="NCBI Taxonomy" id="35708"/>
    <lineage>
        <taxon>Eukaryota</taxon>
        <taxon>Viridiplantae</taxon>
        <taxon>Streptophyta</taxon>
        <taxon>Embryophyta</taxon>
        <taxon>Tracheophyta</taxon>
        <taxon>Spermatophyta</taxon>
        <taxon>Magnoliopsida</taxon>
        <taxon>Liliopsida</taxon>
        <taxon>Poales</taxon>
        <taxon>Poaceae</taxon>
        <taxon>PACMAD clade</taxon>
        <taxon>Arundinoideae</taxon>
        <taxon>Arundineae</taxon>
        <taxon>Arundo</taxon>
    </lineage>
</organism>
<name>A0A0A8ZAA5_ARUDO</name>
<dbReference type="EMBL" id="GBRH01264265">
    <property type="protein sequence ID" value="JAD33630.1"/>
    <property type="molecule type" value="Transcribed_RNA"/>
</dbReference>
<dbReference type="AlphaFoldDB" id="A0A0A8ZAA5"/>
<evidence type="ECO:0000313" key="1">
    <source>
        <dbReference type="EMBL" id="JAD33630.1"/>
    </source>
</evidence>
<proteinExistence type="predicted"/>
<reference evidence="1" key="2">
    <citation type="journal article" date="2015" name="Data Brief">
        <title>Shoot transcriptome of the giant reed, Arundo donax.</title>
        <authorList>
            <person name="Barrero R.A."/>
            <person name="Guerrero F.D."/>
            <person name="Moolhuijzen P."/>
            <person name="Goolsby J.A."/>
            <person name="Tidwell J."/>
            <person name="Bellgard S.E."/>
            <person name="Bellgard M.I."/>
        </authorList>
    </citation>
    <scope>NUCLEOTIDE SEQUENCE</scope>
    <source>
        <tissue evidence="1">Shoot tissue taken approximately 20 cm above the soil surface</tissue>
    </source>
</reference>
<accession>A0A0A8ZAA5</accession>
<sequence>MDSGRIKSSAAAVALTSEATSRPSGLPFSVPATPWFWELSVNASK</sequence>
<protein>
    <submittedName>
        <fullName evidence="1">Uncharacterized protein</fullName>
    </submittedName>
</protein>